<feature type="compositionally biased region" description="Polar residues" evidence="1">
    <location>
        <begin position="206"/>
        <end position="221"/>
    </location>
</feature>
<dbReference type="Proteomes" id="UP001487740">
    <property type="component" value="Unassembled WGS sequence"/>
</dbReference>
<feature type="region of interest" description="Disordered" evidence="1">
    <location>
        <begin position="1"/>
        <end position="52"/>
    </location>
</feature>
<accession>A0AAW0U2F3</accession>
<sequence length="221" mass="24595">MLGAVKLKADPRRPVQGSSADSAGRAPKRVTSSKTAQRRPPPHSPNLESKEGMEQELSVYVANTDDLCLLGLDYLLENCACLDFGKMHMEVQGKEVLLLKANASAQVVAAKTTSVPPRMETWSGLLVRKTLVQPDDEITRESRCQPKIVHIDLLWRYYGPEQYMWGSGDGDDEDEEESSHEELQEDEEDAAAGTGGDDEKDEMRRQTQLGQRSNLYCRSPS</sequence>
<proteinExistence type="predicted"/>
<comment type="caution">
    <text evidence="2">The sequence shown here is derived from an EMBL/GenBank/DDBJ whole genome shotgun (WGS) entry which is preliminary data.</text>
</comment>
<dbReference type="EMBL" id="JARAKH010000019">
    <property type="protein sequence ID" value="KAK8394229.1"/>
    <property type="molecule type" value="Genomic_DNA"/>
</dbReference>
<feature type="compositionally biased region" description="Acidic residues" evidence="1">
    <location>
        <begin position="169"/>
        <end position="200"/>
    </location>
</feature>
<protein>
    <submittedName>
        <fullName evidence="2">Uncharacterized protein</fullName>
    </submittedName>
</protein>
<evidence type="ECO:0000256" key="1">
    <source>
        <dbReference type="SAM" id="MobiDB-lite"/>
    </source>
</evidence>
<dbReference type="AlphaFoldDB" id="A0AAW0U2F3"/>
<name>A0AAW0U2F3_SCYPA</name>
<feature type="region of interest" description="Disordered" evidence="1">
    <location>
        <begin position="165"/>
        <end position="221"/>
    </location>
</feature>
<evidence type="ECO:0000313" key="2">
    <source>
        <dbReference type="EMBL" id="KAK8394229.1"/>
    </source>
</evidence>
<keyword evidence="3" id="KW-1185">Reference proteome</keyword>
<organism evidence="2 3">
    <name type="scientific">Scylla paramamosain</name>
    <name type="common">Mud crab</name>
    <dbReference type="NCBI Taxonomy" id="85552"/>
    <lineage>
        <taxon>Eukaryota</taxon>
        <taxon>Metazoa</taxon>
        <taxon>Ecdysozoa</taxon>
        <taxon>Arthropoda</taxon>
        <taxon>Crustacea</taxon>
        <taxon>Multicrustacea</taxon>
        <taxon>Malacostraca</taxon>
        <taxon>Eumalacostraca</taxon>
        <taxon>Eucarida</taxon>
        <taxon>Decapoda</taxon>
        <taxon>Pleocyemata</taxon>
        <taxon>Brachyura</taxon>
        <taxon>Eubrachyura</taxon>
        <taxon>Portunoidea</taxon>
        <taxon>Portunidae</taxon>
        <taxon>Portuninae</taxon>
        <taxon>Scylla</taxon>
    </lineage>
</organism>
<gene>
    <name evidence="2" type="ORF">O3P69_006427</name>
</gene>
<reference evidence="2 3" key="1">
    <citation type="submission" date="2023-03" db="EMBL/GenBank/DDBJ databases">
        <title>High-quality genome of Scylla paramamosain provides insights in environmental adaptation.</title>
        <authorList>
            <person name="Zhang L."/>
        </authorList>
    </citation>
    <scope>NUCLEOTIDE SEQUENCE [LARGE SCALE GENOMIC DNA]</scope>
    <source>
        <strain evidence="2">LZ_2023a</strain>
        <tissue evidence="2">Muscle</tissue>
    </source>
</reference>
<evidence type="ECO:0000313" key="3">
    <source>
        <dbReference type="Proteomes" id="UP001487740"/>
    </source>
</evidence>